<dbReference type="AlphaFoldDB" id="A0A7I7QWJ3"/>
<dbReference type="InterPro" id="IPR002762">
    <property type="entry name" value="CbiX-like"/>
</dbReference>
<gene>
    <name evidence="3" type="ORF">MSEDJ_48290</name>
</gene>
<dbReference type="PANTHER" id="PTHR33542:SF5">
    <property type="entry name" value="FERROCHELATASE CHE1"/>
    <property type="match status" value="1"/>
</dbReference>
<dbReference type="CDD" id="cd03416">
    <property type="entry name" value="CbiX_SirB_N"/>
    <property type="match status" value="1"/>
</dbReference>
<dbReference type="InterPro" id="IPR050963">
    <property type="entry name" value="Sirohydro_Cobaltochel/CbiX"/>
</dbReference>
<dbReference type="GO" id="GO:0016829">
    <property type="term" value="F:lyase activity"/>
    <property type="evidence" value="ECO:0007669"/>
    <property type="project" value="UniProtKB-KW"/>
</dbReference>
<sequence>MTEVLVLTAHGSADPRSSAVAHALAGRMRRLRPWLDVRVAFVEQSEPNLADVLADVATRGDSAVVVPMLLAGAYHARVDIPRMIEASGAHVRLADVLGEDPALIGLLGQRLAEHGVAPDDPELGVIVTSVGSSSDAANARTASVATTLESATDWAGAEVAFATRPEPTVADAARALRLRGARRLVVAPWFLAPGRITDRVAVSAAALGCSVAAPLGAHNLVAATLLDRFDETLSAYAAA</sequence>
<keyword evidence="1" id="KW-0479">Metal-binding</keyword>
<reference evidence="3 4" key="1">
    <citation type="journal article" date="2019" name="Emerg. Microbes Infect.">
        <title>Comprehensive subspecies identification of 175 nontuberculous mycobacteria species based on 7547 genomic profiles.</title>
        <authorList>
            <person name="Matsumoto Y."/>
            <person name="Kinjo T."/>
            <person name="Motooka D."/>
            <person name="Nabeya D."/>
            <person name="Jung N."/>
            <person name="Uechi K."/>
            <person name="Horii T."/>
            <person name="Iida T."/>
            <person name="Fujita J."/>
            <person name="Nakamura S."/>
        </authorList>
    </citation>
    <scope>NUCLEOTIDE SEQUENCE [LARGE SCALE GENOMIC DNA]</scope>
    <source>
        <strain evidence="3 4">JCM 17899</strain>
    </source>
</reference>
<proteinExistence type="predicted"/>
<keyword evidence="4" id="KW-1185">Reference proteome</keyword>
<dbReference type="EMBL" id="AP022588">
    <property type="protein sequence ID" value="BBY30733.1"/>
    <property type="molecule type" value="Genomic_DNA"/>
</dbReference>
<dbReference type="GO" id="GO:0046872">
    <property type="term" value="F:metal ion binding"/>
    <property type="evidence" value="ECO:0007669"/>
    <property type="project" value="UniProtKB-KW"/>
</dbReference>
<dbReference type="RefSeq" id="WP_246230781.1">
    <property type="nucleotide sequence ID" value="NZ_AP022588.1"/>
</dbReference>
<evidence type="ECO:0000313" key="4">
    <source>
        <dbReference type="Proteomes" id="UP000467193"/>
    </source>
</evidence>
<dbReference type="SUPFAM" id="SSF53800">
    <property type="entry name" value="Chelatase"/>
    <property type="match status" value="1"/>
</dbReference>
<keyword evidence="2" id="KW-0456">Lyase</keyword>
<name>A0A7I7QWJ3_9MYCO</name>
<organism evidence="3 4">
    <name type="scientific">Mycolicibacterium sediminis</name>
    <dbReference type="NCBI Taxonomy" id="1286180"/>
    <lineage>
        <taxon>Bacteria</taxon>
        <taxon>Bacillati</taxon>
        <taxon>Actinomycetota</taxon>
        <taxon>Actinomycetes</taxon>
        <taxon>Mycobacteriales</taxon>
        <taxon>Mycobacteriaceae</taxon>
        <taxon>Mycolicibacterium</taxon>
    </lineage>
</organism>
<dbReference type="KEGG" id="msei:MSEDJ_48290"/>
<evidence type="ECO:0000256" key="1">
    <source>
        <dbReference type="ARBA" id="ARBA00022723"/>
    </source>
</evidence>
<dbReference type="Gene3D" id="3.40.50.1400">
    <property type="match status" value="2"/>
</dbReference>
<dbReference type="PANTHER" id="PTHR33542">
    <property type="entry name" value="SIROHYDROCHLORIN FERROCHELATASE, CHLOROPLASTIC"/>
    <property type="match status" value="1"/>
</dbReference>
<protein>
    <submittedName>
        <fullName evidence="3">Sirohydrochlorin chelatase</fullName>
    </submittedName>
</protein>
<accession>A0A7I7QWJ3</accession>
<evidence type="ECO:0000313" key="3">
    <source>
        <dbReference type="EMBL" id="BBY30733.1"/>
    </source>
</evidence>
<evidence type="ECO:0000256" key="2">
    <source>
        <dbReference type="ARBA" id="ARBA00023239"/>
    </source>
</evidence>
<dbReference type="Proteomes" id="UP000467193">
    <property type="component" value="Chromosome"/>
</dbReference>
<dbReference type="Pfam" id="PF01903">
    <property type="entry name" value="CbiX"/>
    <property type="match status" value="2"/>
</dbReference>